<comment type="caution">
    <text evidence="8">The sequence shown here is derived from an EMBL/GenBank/DDBJ whole genome shotgun (WGS) entry which is preliminary data.</text>
</comment>
<dbReference type="OrthoDB" id="9787283at2"/>
<evidence type="ECO:0000256" key="2">
    <source>
        <dbReference type="ARBA" id="ARBA00022729"/>
    </source>
</evidence>
<keyword evidence="1" id="KW-1003">Cell membrane</keyword>
<evidence type="ECO:0000313" key="9">
    <source>
        <dbReference type="Proteomes" id="UP000323257"/>
    </source>
</evidence>
<feature type="chain" id="PRO_5039346253" evidence="7">
    <location>
        <begin position="25"/>
        <end position="520"/>
    </location>
</feature>
<dbReference type="SUPFAM" id="SSF53850">
    <property type="entry name" value="Periplasmic binding protein-like II"/>
    <property type="match status" value="1"/>
</dbReference>
<dbReference type="InterPro" id="IPR050490">
    <property type="entry name" value="Bact_solute-bd_prot1"/>
</dbReference>
<dbReference type="PANTHER" id="PTHR43649:SF33">
    <property type="entry name" value="POLYGALACTURONAN_RHAMNOGALACTURONAN-BINDING PROTEIN YTCQ"/>
    <property type="match status" value="1"/>
</dbReference>
<accession>A0A5S5CKS3</accession>
<dbReference type="AlphaFoldDB" id="A0A5S5CKS3"/>
<gene>
    <name evidence="8" type="ORF">BCM02_101443</name>
</gene>
<protein>
    <submittedName>
        <fullName evidence="8">Putative aldouronate transport system substrate-binding protein</fullName>
    </submittedName>
</protein>
<evidence type="ECO:0000256" key="6">
    <source>
        <dbReference type="SAM" id="MobiDB-lite"/>
    </source>
</evidence>
<dbReference type="PROSITE" id="PS51257">
    <property type="entry name" value="PROKAR_LIPOPROTEIN"/>
    <property type="match status" value="1"/>
</dbReference>
<evidence type="ECO:0000256" key="7">
    <source>
        <dbReference type="SAM" id="SignalP"/>
    </source>
</evidence>
<dbReference type="EMBL" id="VNHS01000001">
    <property type="protein sequence ID" value="TYP79325.1"/>
    <property type="molecule type" value="Genomic_DNA"/>
</dbReference>
<keyword evidence="4" id="KW-0564">Palmitate</keyword>
<feature type="region of interest" description="Disordered" evidence="6">
    <location>
        <begin position="34"/>
        <end position="67"/>
    </location>
</feature>
<proteinExistence type="predicted"/>
<sequence>MNTTMRKRYSSVMFILALAATLLAACSGGNGGNGGNGTTTDPANTPNDTGSTTPAVTTPATPEKPAPSKISIITEYSTGWPPKPDWAVWKWLQEETNITVEQQTFASPESLALAVASGEMPDIMHVYPGEVAKFGPQGAFLDLSQHMDKMPNVKAFLDSNPEFLTRVTQPDGKIYNLINSGGGAGNQLVWFYREDIFQKHDLKPPTTWDELYTVSKKLKELYPDSYPFVFRHGIGTLNTFGPSFGIYPEYFRDPSTGKFRYGANDPSFKTMVTQLNKLYSDGLFPPDWLSMDYKSWTQFMTTNKSFISVQYVGQIEIINNQLTEGKLKFMAPPLGAGDKAYLPKATEDFGFAVSSNTKNLDAVLRFLDYMYSPKGKEVQSWGREGETYTIENGKKKFLPIFKEANDLRREVGIGTHGAYGLLDFDAWIALVKEDEKEPYIESQKYSYPLAPSLPNLTKEESATIVTQTDQLFKHYSTSVSKFIMGETPLAEWDAFVSSLNQYGLPQILETYQTADDRVKK</sequence>
<reference evidence="8 9" key="1">
    <citation type="submission" date="2019-07" db="EMBL/GenBank/DDBJ databases">
        <title>Genomic Encyclopedia of Type Strains, Phase III (KMG-III): the genomes of soil and plant-associated and newly described type strains.</title>
        <authorList>
            <person name="Whitman W."/>
        </authorList>
    </citation>
    <scope>NUCLEOTIDE SEQUENCE [LARGE SCALE GENOMIC DNA]</scope>
    <source>
        <strain evidence="8 9">BL24</strain>
    </source>
</reference>
<dbReference type="Pfam" id="PF01547">
    <property type="entry name" value="SBP_bac_1"/>
    <property type="match status" value="1"/>
</dbReference>
<keyword evidence="5" id="KW-0449">Lipoprotein</keyword>
<feature type="compositionally biased region" description="Low complexity" evidence="6">
    <location>
        <begin position="38"/>
        <end position="63"/>
    </location>
</feature>
<name>A0A5S5CKS3_9BACL</name>
<evidence type="ECO:0000256" key="3">
    <source>
        <dbReference type="ARBA" id="ARBA00023136"/>
    </source>
</evidence>
<evidence type="ECO:0000313" key="8">
    <source>
        <dbReference type="EMBL" id="TYP79325.1"/>
    </source>
</evidence>
<organism evidence="8 9">
    <name type="scientific">Paenibacillus methanolicus</name>
    <dbReference type="NCBI Taxonomy" id="582686"/>
    <lineage>
        <taxon>Bacteria</taxon>
        <taxon>Bacillati</taxon>
        <taxon>Bacillota</taxon>
        <taxon>Bacilli</taxon>
        <taxon>Bacillales</taxon>
        <taxon>Paenibacillaceae</taxon>
        <taxon>Paenibacillus</taxon>
    </lineage>
</organism>
<feature type="signal peptide" evidence="7">
    <location>
        <begin position="1"/>
        <end position="24"/>
    </location>
</feature>
<keyword evidence="2 7" id="KW-0732">Signal</keyword>
<keyword evidence="3" id="KW-0472">Membrane</keyword>
<keyword evidence="9" id="KW-1185">Reference proteome</keyword>
<evidence type="ECO:0000256" key="4">
    <source>
        <dbReference type="ARBA" id="ARBA00023139"/>
    </source>
</evidence>
<evidence type="ECO:0000256" key="1">
    <source>
        <dbReference type="ARBA" id="ARBA00022475"/>
    </source>
</evidence>
<evidence type="ECO:0000256" key="5">
    <source>
        <dbReference type="ARBA" id="ARBA00023288"/>
    </source>
</evidence>
<dbReference type="InterPro" id="IPR006059">
    <property type="entry name" value="SBP"/>
</dbReference>
<dbReference type="RefSeq" id="WP_148927398.1">
    <property type="nucleotide sequence ID" value="NZ_VNHS01000001.1"/>
</dbReference>
<dbReference type="Gene3D" id="3.40.190.10">
    <property type="entry name" value="Periplasmic binding protein-like II"/>
    <property type="match status" value="2"/>
</dbReference>
<dbReference type="PANTHER" id="PTHR43649">
    <property type="entry name" value="ARABINOSE-BINDING PROTEIN-RELATED"/>
    <property type="match status" value="1"/>
</dbReference>
<dbReference type="Proteomes" id="UP000323257">
    <property type="component" value="Unassembled WGS sequence"/>
</dbReference>